<evidence type="ECO:0000256" key="6">
    <source>
        <dbReference type="ARBA" id="ARBA00022723"/>
    </source>
</evidence>
<keyword evidence="10" id="KW-1015">Disulfide bond</keyword>
<accession>A0A1M7XXI6</accession>
<evidence type="ECO:0000313" key="16">
    <source>
        <dbReference type="Proteomes" id="UP000184603"/>
    </source>
</evidence>
<dbReference type="GO" id="GO:0016730">
    <property type="term" value="F:oxidoreductase activity, acting on iron-sulfur proteins as donors"/>
    <property type="evidence" value="ECO:0007669"/>
    <property type="project" value="InterPro"/>
</dbReference>
<dbReference type="GO" id="GO:0051539">
    <property type="term" value="F:4 iron, 4 sulfur cluster binding"/>
    <property type="evidence" value="ECO:0007669"/>
    <property type="project" value="UniProtKB-KW"/>
</dbReference>
<evidence type="ECO:0000256" key="12">
    <source>
        <dbReference type="ARBA" id="ARBA00030295"/>
    </source>
</evidence>
<evidence type="ECO:0000256" key="9">
    <source>
        <dbReference type="ARBA" id="ARBA00023014"/>
    </source>
</evidence>
<dbReference type="InterPro" id="IPR004045">
    <property type="entry name" value="Glutathione_S-Trfase_N"/>
</dbReference>
<dbReference type="PROSITE" id="PS51354">
    <property type="entry name" value="GLUTAREDOXIN_2"/>
    <property type="match status" value="1"/>
</dbReference>
<dbReference type="EMBL" id="FRFE01000002">
    <property type="protein sequence ID" value="SHO43668.1"/>
    <property type="molecule type" value="Genomic_DNA"/>
</dbReference>
<dbReference type="OrthoDB" id="9782739at2"/>
<reference evidence="15 16" key="1">
    <citation type="submission" date="2016-12" db="EMBL/GenBank/DDBJ databases">
        <authorList>
            <person name="Song W.-J."/>
            <person name="Kurnit D.M."/>
        </authorList>
    </citation>
    <scope>NUCLEOTIDE SEQUENCE [LARGE SCALE GENOMIC DNA]</scope>
    <source>
        <strain evidence="15 16">DSM 18488</strain>
    </source>
</reference>
<comment type="similarity">
    <text evidence="3">Belongs to the ferredoxin thioredoxin reductase beta subunit family.</text>
</comment>
<keyword evidence="9" id="KW-0411">Iron-sulfur</keyword>
<comment type="cofactor">
    <cofactor evidence="1">
        <name>[4Fe-4S] cluster</name>
        <dbReference type="ChEBI" id="CHEBI:49883"/>
    </cofactor>
</comment>
<dbReference type="PANTHER" id="PTHR35113">
    <property type="entry name" value="FERREDOXIN-THIOREDOXIN REDUCTASE CATALYTIC CHAIN, CHLOROPLASTIC"/>
    <property type="match status" value="1"/>
</dbReference>
<dbReference type="RefSeq" id="WP_073611837.1">
    <property type="nucleotide sequence ID" value="NZ_FRFE01000002.1"/>
</dbReference>
<evidence type="ECO:0000259" key="14">
    <source>
        <dbReference type="PROSITE" id="PS50404"/>
    </source>
</evidence>
<organism evidence="15 16">
    <name type="scientific">Desulfopila aestuarii DSM 18488</name>
    <dbReference type="NCBI Taxonomy" id="1121416"/>
    <lineage>
        <taxon>Bacteria</taxon>
        <taxon>Pseudomonadati</taxon>
        <taxon>Thermodesulfobacteriota</taxon>
        <taxon>Desulfobulbia</taxon>
        <taxon>Desulfobulbales</taxon>
        <taxon>Desulfocapsaceae</taxon>
        <taxon>Desulfopila</taxon>
    </lineage>
</organism>
<dbReference type="Pfam" id="PF02943">
    <property type="entry name" value="FeThRed_B"/>
    <property type="match status" value="1"/>
</dbReference>
<gene>
    <name evidence="15" type="ORF">SAMN02745220_00463</name>
</gene>
<evidence type="ECO:0000256" key="3">
    <source>
        <dbReference type="ARBA" id="ARBA00007941"/>
    </source>
</evidence>
<dbReference type="Gene3D" id="3.40.30.10">
    <property type="entry name" value="Glutaredoxin"/>
    <property type="match status" value="1"/>
</dbReference>
<dbReference type="CDD" id="cd02976">
    <property type="entry name" value="NrdH"/>
    <property type="match status" value="1"/>
</dbReference>
<name>A0A1M7XXI6_9BACT</name>
<dbReference type="Gene3D" id="3.90.460.10">
    <property type="entry name" value="Ferredoxin thioredoxin reductase catalytic beta subunit"/>
    <property type="match status" value="1"/>
</dbReference>
<dbReference type="AlphaFoldDB" id="A0A1M7XXI6"/>
<keyword evidence="8" id="KW-0408">Iron</keyword>
<protein>
    <recommendedName>
        <fullName evidence="4">ferredoxin:thioredoxin reductase</fullName>
        <ecNumber evidence="4">1.8.7.2</ecNumber>
    </recommendedName>
    <alternativeName>
        <fullName evidence="12">Ferredoxin-thioredoxin reductase subunit B</fullName>
    </alternativeName>
</protein>
<evidence type="ECO:0000256" key="10">
    <source>
        <dbReference type="ARBA" id="ARBA00023157"/>
    </source>
</evidence>
<dbReference type="STRING" id="1121416.SAMN02745220_00463"/>
<comment type="catalytic activity">
    <reaction evidence="13">
        <text>[thioredoxin]-disulfide + 2 reduced [2Fe-2S]-[ferredoxin] + 2 H(+) = [thioredoxin]-dithiol + 2 oxidized [2Fe-2S]-[ferredoxin]</text>
        <dbReference type="Rhea" id="RHEA:42336"/>
        <dbReference type="Rhea" id="RHEA-COMP:10000"/>
        <dbReference type="Rhea" id="RHEA-COMP:10001"/>
        <dbReference type="Rhea" id="RHEA-COMP:10698"/>
        <dbReference type="Rhea" id="RHEA-COMP:10700"/>
        <dbReference type="ChEBI" id="CHEBI:15378"/>
        <dbReference type="ChEBI" id="CHEBI:29950"/>
        <dbReference type="ChEBI" id="CHEBI:33737"/>
        <dbReference type="ChEBI" id="CHEBI:33738"/>
        <dbReference type="ChEBI" id="CHEBI:50058"/>
        <dbReference type="EC" id="1.8.7.2"/>
    </reaction>
</comment>
<keyword evidence="6" id="KW-0479">Metal-binding</keyword>
<evidence type="ECO:0000256" key="4">
    <source>
        <dbReference type="ARBA" id="ARBA00012358"/>
    </source>
</evidence>
<dbReference type="Proteomes" id="UP000184603">
    <property type="component" value="Unassembled WGS sequence"/>
</dbReference>
<dbReference type="InterPro" id="IPR036249">
    <property type="entry name" value="Thioredoxin-like_sf"/>
</dbReference>
<dbReference type="InterPro" id="IPR002109">
    <property type="entry name" value="Glutaredoxin"/>
</dbReference>
<evidence type="ECO:0000256" key="1">
    <source>
        <dbReference type="ARBA" id="ARBA00001966"/>
    </source>
</evidence>
<evidence type="ECO:0000256" key="5">
    <source>
        <dbReference type="ARBA" id="ARBA00022485"/>
    </source>
</evidence>
<evidence type="ECO:0000313" key="15">
    <source>
        <dbReference type="EMBL" id="SHO43668.1"/>
    </source>
</evidence>
<keyword evidence="5" id="KW-0004">4Fe-4S</keyword>
<dbReference type="EC" id="1.8.7.2" evidence="4"/>
<evidence type="ECO:0000256" key="11">
    <source>
        <dbReference type="ARBA" id="ARBA00026011"/>
    </source>
</evidence>
<comment type="subunit">
    <text evidence="11">Heterodimer of subunit A (variable subunit) and subunit B (catalytic subunit). Heterodimeric FTR forms a complex with ferredoxin and thioredoxin.</text>
</comment>
<dbReference type="Pfam" id="PF00462">
    <property type="entry name" value="Glutaredoxin"/>
    <property type="match status" value="1"/>
</dbReference>
<sequence length="195" mass="22509">MAEKKITLYSLTTCTFCQAVKKMLDDLDVTFECIQADELPDKEKKEVIQELRKVNPQCSFPTVVIDDAVIVGYKIQEIKETIGIRTEVDDLYDLLKKVNEPKGYFLNGNKEKTFELLRSLLTNKKRYGYMACPCRLASGVRANDRDIICPCTYREPDIAEYGSCFCSLYVSADWYTAKIERKEVPERRPPELYEA</sequence>
<proteinExistence type="inferred from homology"/>
<evidence type="ECO:0000256" key="8">
    <source>
        <dbReference type="ARBA" id="ARBA00023004"/>
    </source>
</evidence>
<evidence type="ECO:0000256" key="7">
    <source>
        <dbReference type="ARBA" id="ARBA00023002"/>
    </source>
</evidence>
<dbReference type="GO" id="GO:0046872">
    <property type="term" value="F:metal ion binding"/>
    <property type="evidence" value="ECO:0007669"/>
    <property type="project" value="UniProtKB-KW"/>
</dbReference>
<dbReference type="SUPFAM" id="SSF57662">
    <property type="entry name" value="Ferredoxin thioredoxin reductase (FTR), catalytic beta chain"/>
    <property type="match status" value="1"/>
</dbReference>
<dbReference type="InterPro" id="IPR004209">
    <property type="entry name" value="FTR_bsu"/>
</dbReference>
<evidence type="ECO:0000256" key="2">
    <source>
        <dbReference type="ARBA" id="ARBA00003945"/>
    </source>
</evidence>
<feature type="domain" description="GST N-terminal" evidence="14">
    <location>
        <begin position="4"/>
        <end position="96"/>
    </location>
</feature>
<dbReference type="PROSITE" id="PS50404">
    <property type="entry name" value="GST_NTER"/>
    <property type="match status" value="1"/>
</dbReference>
<keyword evidence="7" id="KW-0560">Oxidoreductase</keyword>
<evidence type="ECO:0000256" key="13">
    <source>
        <dbReference type="ARBA" id="ARBA00048150"/>
    </source>
</evidence>
<keyword evidence="16" id="KW-1185">Reference proteome</keyword>
<dbReference type="SUPFAM" id="SSF52833">
    <property type="entry name" value="Thioredoxin-like"/>
    <property type="match status" value="1"/>
</dbReference>
<dbReference type="PANTHER" id="PTHR35113:SF1">
    <property type="entry name" value="FERREDOXIN-THIOREDOXIN REDUCTASE CATALYTIC CHAIN, CHLOROPLASTIC"/>
    <property type="match status" value="1"/>
</dbReference>
<comment type="function">
    <text evidence="2">Catalytic subunit of the ferredoxin-thioredoxin reductase (FTR), which catalyzes the two-electron reduction of thioredoxins by the electrons provided by reduced ferredoxin.</text>
</comment>
<dbReference type="InterPro" id="IPR036644">
    <property type="entry name" value="FTR_bsu_sf"/>
</dbReference>